<comment type="caution">
    <text evidence="3">The sequence shown here is derived from an EMBL/GenBank/DDBJ whole genome shotgun (WGS) entry which is preliminary data.</text>
</comment>
<dbReference type="SUPFAM" id="SSF53448">
    <property type="entry name" value="Nucleotide-diphospho-sugar transferases"/>
    <property type="match status" value="1"/>
</dbReference>
<gene>
    <name evidence="3" type="ORF">JN10_0251</name>
</gene>
<evidence type="ECO:0000313" key="3">
    <source>
        <dbReference type="EMBL" id="TWJ08636.1"/>
    </source>
</evidence>
<name>A0A562USP4_9SPHN</name>
<reference evidence="3 4" key="1">
    <citation type="submission" date="2019-07" db="EMBL/GenBank/DDBJ databases">
        <title>Genomic Encyclopedia of Archaeal and Bacterial Type Strains, Phase II (KMG-II): from individual species to whole genera.</title>
        <authorList>
            <person name="Goeker M."/>
        </authorList>
    </citation>
    <scope>NUCLEOTIDE SEQUENCE [LARGE SCALE GENOMIC DNA]</scope>
    <source>
        <strain evidence="3 4">ATCC BAA-2084</strain>
    </source>
</reference>
<evidence type="ECO:0000259" key="1">
    <source>
        <dbReference type="Pfam" id="PF00483"/>
    </source>
</evidence>
<dbReference type="Pfam" id="PF00483">
    <property type="entry name" value="NTP_transferase"/>
    <property type="match status" value="1"/>
</dbReference>
<dbReference type="CDD" id="cd02509">
    <property type="entry name" value="GDP-M1P_Guanylyltransferase"/>
    <property type="match status" value="1"/>
</dbReference>
<dbReference type="PANTHER" id="PTHR46390:SF1">
    <property type="entry name" value="MANNOSE-1-PHOSPHATE GUANYLYLTRANSFERASE"/>
    <property type="match status" value="1"/>
</dbReference>
<keyword evidence="3" id="KW-0413">Isomerase</keyword>
<protein>
    <submittedName>
        <fullName evidence="3">Mannose-1-phosphate guanylyltransferase/mannose-1-phosphate guanylyltransferase/mannose-6-phosphate isomerase</fullName>
    </submittedName>
</protein>
<dbReference type="GO" id="GO:0004475">
    <property type="term" value="F:mannose-1-phosphate guanylyltransferase (GTP) activity"/>
    <property type="evidence" value="ECO:0007669"/>
    <property type="project" value="InterPro"/>
</dbReference>
<dbReference type="AlphaFoldDB" id="A0A562USP4"/>
<dbReference type="OrthoDB" id="9806359at2"/>
<dbReference type="InterPro" id="IPR054566">
    <property type="entry name" value="ManC/GMP-like_b-helix"/>
</dbReference>
<dbReference type="SUPFAM" id="SSF159283">
    <property type="entry name" value="Guanosine diphospho-D-mannose pyrophosphorylase/mannose-6-phosphate isomerase linker domain"/>
    <property type="match status" value="1"/>
</dbReference>
<dbReference type="Gene3D" id="3.90.550.10">
    <property type="entry name" value="Spore Coat Polysaccharide Biosynthesis Protein SpsA, Chain A"/>
    <property type="match status" value="1"/>
</dbReference>
<organism evidence="3 4">
    <name type="scientific">Altererythrobacter ishigakiensis</name>
    <dbReference type="NCBI Taxonomy" id="476157"/>
    <lineage>
        <taxon>Bacteria</taxon>
        <taxon>Pseudomonadati</taxon>
        <taxon>Pseudomonadota</taxon>
        <taxon>Alphaproteobacteria</taxon>
        <taxon>Sphingomonadales</taxon>
        <taxon>Erythrobacteraceae</taxon>
        <taxon>Altererythrobacter</taxon>
    </lineage>
</organism>
<feature type="domain" description="Nucleotidyl transferase" evidence="1">
    <location>
        <begin position="7"/>
        <end position="287"/>
    </location>
</feature>
<dbReference type="STRING" id="476157.GCA_001663155_00492"/>
<accession>A0A562USP4</accession>
<dbReference type="InterPro" id="IPR051161">
    <property type="entry name" value="Mannose-6P_isomerase_type2"/>
</dbReference>
<feature type="domain" description="MannoseP isomerase/GMP-like beta-helix" evidence="2">
    <location>
        <begin position="298"/>
        <end position="345"/>
    </location>
</feature>
<proteinExistence type="predicted"/>
<dbReference type="Pfam" id="PF22640">
    <property type="entry name" value="ManC_GMP_beta-helix"/>
    <property type="match status" value="1"/>
</dbReference>
<keyword evidence="3" id="KW-0548">Nucleotidyltransferase</keyword>
<evidence type="ECO:0000259" key="2">
    <source>
        <dbReference type="Pfam" id="PF22640"/>
    </source>
</evidence>
<dbReference type="RefSeq" id="WP_067596950.1">
    <property type="nucleotide sequence ID" value="NZ_CP015963.1"/>
</dbReference>
<dbReference type="GO" id="GO:0016853">
    <property type="term" value="F:isomerase activity"/>
    <property type="evidence" value="ECO:0007669"/>
    <property type="project" value="UniProtKB-KW"/>
</dbReference>
<keyword evidence="3" id="KW-0808">Transferase</keyword>
<sequence>MPDRITPLVLSGGSGTRLWPLSTPERPKQFLRLYGDETMIAQTLRRAEGRDMFAPPIIVGAARHKPLHLEALAEVGVEGGVVILEPCARNTAPAIALGAMEAGDDALVLVMPSDHVIRDVQTFHAAIERALPAAKEGWLVTFGIEPTGPETGFGYMQVGDALTGMNGVFRSQGFTEKPDLARAQAMLSSGDYYWNAGIFLFRVDTFLSVLEQLQSEMFAAVKAAMARAKRQGAIIMPDQGEFALSPPNSIDYAVMEHAPEVAVVPVSCGWSDVGSWDALADISSTDEEGNVFFGETNALDCSGTFTNADGMRINAVGLRDMIIVAAGGEILIMPRGASQRVKDLLS</sequence>
<dbReference type="EMBL" id="VLLK01000001">
    <property type="protein sequence ID" value="TWJ08636.1"/>
    <property type="molecule type" value="Genomic_DNA"/>
</dbReference>
<dbReference type="InterPro" id="IPR049577">
    <property type="entry name" value="GMPP_N"/>
</dbReference>
<dbReference type="GO" id="GO:0009298">
    <property type="term" value="P:GDP-mannose biosynthetic process"/>
    <property type="evidence" value="ECO:0007669"/>
    <property type="project" value="TreeGrafter"/>
</dbReference>
<keyword evidence="4" id="KW-1185">Reference proteome</keyword>
<dbReference type="Proteomes" id="UP000320547">
    <property type="component" value="Unassembled WGS sequence"/>
</dbReference>
<evidence type="ECO:0000313" key="4">
    <source>
        <dbReference type="Proteomes" id="UP000320547"/>
    </source>
</evidence>
<dbReference type="InterPro" id="IPR029044">
    <property type="entry name" value="Nucleotide-diphossugar_trans"/>
</dbReference>
<dbReference type="InterPro" id="IPR005835">
    <property type="entry name" value="NTP_transferase_dom"/>
</dbReference>
<dbReference type="PANTHER" id="PTHR46390">
    <property type="entry name" value="MANNOSE-1-PHOSPHATE GUANYLYLTRANSFERASE"/>
    <property type="match status" value="1"/>
</dbReference>